<evidence type="ECO:0000256" key="3">
    <source>
        <dbReference type="ARBA" id="ARBA00022475"/>
    </source>
</evidence>
<comment type="subcellular location">
    <subcellularLocation>
        <location evidence="1">Cell inner membrane</location>
        <topology evidence="1">Single-pass membrane protein</topology>
    </subcellularLocation>
</comment>
<feature type="domain" description="General secretion pathway GspH" evidence="11">
    <location>
        <begin position="51"/>
        <end position="165"/>
    </location>
</feature>
<dbReference type="GO" id="GO:0015628">
    <property type="term" value="P:protein secretion by the type II secretion system"/>
    <property type="evidence" value="ECO:0007669"/>
    <property type="project" value="InterPro"/>
</dbReference>
<evidence type="ECO:0000256" key="2">
    <source>
        <dbReference type="ARBA" id="ARBA00021549"/>
    </source>
</evidence>
<keyword evidence="5" id="KW-0997">Cell inner membrane</keyword>
<keyword evidence="4" id="KW-0488">Methylation</keyword>
<sequence length="175" mass="17746">MAEAGVKAACAHACGFSLFELIVTLSVAAILATIAIPSYRSLVQGNGLTTQTNELVGALNYARATAVARGTTVTLCSSADQLTCRNDSDWSVGWLVYTGGASATPGNGAEILRVHRALAGGITLTASTEQSIDFNSSGFAMSGHSIEARAEDASATQTVCIAATGRVATVNADGC</sequence>
<dbReference type="InterPro" id="IPR045584">
    <property type="entry name" value="Pilin-like"/>
</dbReference>
<evidence type="ECO:0000313" key="13">
    <source>
        <dbReference type="Proteomes" id="UP000285310"/>
    </source>
</evidence>
<dbReference type="SUPFAM" id="SSF54523">
    <property type="entry name" value="Pili subunits"/>
    <property type="match status" value="1"/>
</dbReference>
<evidence type="ECO:0000256" key="6">
    <source>
        <dbReference type="ARBA" id="ARBA00022692"/>
    </source>
</evidence>
<dbReference type="AlphaFoldDB" id="A0A423PS99"/>
<comment type="similarity">
    <text evidence="9">Belongs to the GSP H family.</text>
</comment>
<comment type="caution">
    <text evidence="12">The sequence shown here is derived from an EMBL/GenBank/DDBJ whole genome shotgun (WGS) entry which is preliminary data.</text>
</comment>
<dbReference type="Proteomes" id="UP000285310">
    <property type="component" value="Unassembled WGS sequence"/>
</dbReference>
<organism evidence="12 13">
    <name type="scientific">Salinisphaera japonica YTM-1</name>
    <dbReference type="NCBI Taxonomy" id="1209778"/>
    <lineage>
        <taxon>Bacteria</taxon>
        <taxon>Pseudomonadati</taxon>
        <taxon>Pseudomonadota</taxon>
        <taxon>Gammaproteobacteria</taxon>
        <taxon>Salinisphaerales</taxon>
        <taxon>Salinisphaeraceae</taxon>
        <taxon>Salinisphaera</taxon>
    </lineage>
</organism>
<dbReference type="GO" id="GO:0015627">
    <property type="term" value="C:type II protein secretion system complex"/>
    <property type="evidence" value="ECO:0007669"/>
    <property type="project" value="InterPro"/>
</dbReference>
<evidence type="ECO:0000256" key="4">
    <source>
        <dbReference type="ARBA" id="ARBA00022481"/>
    </source>
</evidence>
<dbReference type="Pfam" id="PF12019">
    <property type="entry name" value="GspH"/>
    <property type="match status" value="1"/>
</dbReference>
<protein>
    <recommendedName>
        <fullName evidence="2">Type II secretion system protein H</fullName>
    </recommendedName>
    <alternativeName>
        <fullName evidence="10">General secretion pathway protein H</fullName>
    </alternativeName>
</protein>
<evidence type="ECO:0000259" key="11">
    <source>
        <dbReference type="Pfam" id="PF12019"/>
    </source>
</evidence>
<evidence type="ECO:0000256" key="1">
    <source>
        <dbReference type="ARBA" id="ARBA00004377"/>
    </source>
</evidence>
<dbReference type="InterPro" id="IPR012902">
    <property type="entry name" value="N_methyl_site"/>
</dbReference>
<reference evidence="12 13" key="1">
    <citation type="submission" date="2013-10" db="EMBL/GenBank/DDBJ databases">
        <title>Salinisphaera japonica YTM-1 Genome Sequencing.</title>
        <authorList>
            <person name="Lai Q."/>
            <person name="Li C."/>
            <person name="Shao Z."/>
        </authorList>
    </citation>
    <scope>NUCLEOTIDE SEQUENCE [LARGE SCALE GENOMIC DNA]</scope>
    <source>
        <strain evidence="12 13">YTM-1</strain>
    </source>
</reference>
<keyword evidence="6" id="KW-0812">Transmembrane</keyword>
<evidence type="ECO:0000256" key="5">
    <source>
        <dbReference type="ARBA" id="ARBA00022519"/>
    </source>
</evidence>
<dbReference type="Gene3D" id="3.55.40.10">
    <property type="entry name" value="minor pseudopilin epsh domain"/>
    <property type="match status" value="1"/>
</dbReference>
<evidence type="ECO:0000313" key="12">
    <source>
        <dbReference type="EMBL" id="ROO28401.1"/>
    </source>
</evidence>
<keyword evidence="3" id="KW-1003">Cell membrane</keyword>
<evidence type="ECO:0000256" key="8">
    <source>
        <dbReference type="ARBA" id="ARBA00023136"/>
    </source>
</evidence>
<dbReference type="NCBIfam" id="TIGR02532">
    <property type="entry name" value="IV_pilin_GFxxxE"/>
    <property type="match status" value="1"/>
</dbReference>
<keyword evidence="7" id="KW-1133">Transmembrane helix</keyword>
<dbReference type="GO" id="GO:0005886">
    <property type="term" value="C:plasma membrane"/>
    <property type="evidence" value="ECO:0007669"/>
    <property type="project" value="UniProtKB-SubCell"/>
</dbReference>
<proteinExistence type="inferred from homology"/>
<evidence type="ECO:0000256" key="7">
    <source>
        <dbReference type="ARBA" id="ARBA00022989"/>
    </source>
</evidence>
<gene>
    <name evidence="12" type="ORF">SAJA_08150</name>
</gene>
<dbReference type="Pfam" id="PF07963">
    <property type="entry name" value="N_methyl"/>
    <property type="match status" value="1"/>
</dbReference>
<accession>A0A423PS99</accession>
<keyword evidence="13" id="KW-1185">Reference proteome</keyword>
<dbReference type="InParanoid" id="A0A423PS99"/>
<evidence type="ECO:0000256" key="10">
    <source>
        <dbReference type="ARBA" id="ARBA00030775"/>
    </source>
</evidence>
<dbReference type="InterPro" id="IPR022346">
    <property type="entry name" value="T2SS_GspH"/>
</dbReference>
<dbReference type="EMBL" id="AYKG01000022">
    <property type="protein sequence ID" value="ROO28401.1"/>
    <property type="molecule type" value="Genomic_DNA"/>
</dbReference>
<keyword evidence="8" id="KW-0472">Membrane</keyword>
<name>A0A423PS99_9GAMM</name>
<evidence type="ECO:0000256" key="9">
    <source>
        <dbReference type="ARBA" id="ARBA00025772"/>
    </source>
</evidence>
<dbReference type="RefSeq" id="WP_184999802.1">
    <property type="nucleotide sequence ID" value="NZ_AYKG01000022.1"/>
</dbReference>